<dbReference type="Gene3D" id="2.30.30.40">
    <property type="entry name" value="SH3 Domains"/>
    <property type="match status" value="1"/>
</dbReference>
<reference evidence="11" key="1">
    <citation type="submission" date="2020-03" db="EMBL/GenBank/DDBJ databases">
        <title>Melopsittacus undulatus (budgerigar) genome, bMelUnd1, maternal haplotype with Z.</title>
        <authorList>
            <person name="Gedman G."/>
            <person name="Mountcastle J."/>
            <person name="Haase B."/>
            <person name="Formenti G."/>
            <person name="Wright T."/>
            <person name="Apodaca J."/>
            <person name="Pelan S."/>
            <person name="Chow W."/>
            <person name="Rhie A."/>
            <person name="Howe K."/>
            <person name="Fedrigo O."/>
            <person name="Jarvis E.D."/>
        </authorList>
    </citation>
    <scope>NUCLEOTIDE SEQUENCE [LARGE SCALE GENOMIC DNA]</scope>
</reference>
<dbReference type="GO" id="GO:0048471">
    <property type="term" value="C:perinuclear region of cytoplasm"/>
    <property type="evidence" value="ECO:0007669"/>
    <property type="project" value="TreeGrafter"/>
</dbReference>
<keyword evidence="12" id="KW-1185">Reference proteome</keyword>
<dbReference type="Pfam" id="PF21020">
    <property type="entry name" value="Spectrin_4"/>
    <property type="match status" value="1"/>
</dbReference>
<dbReference type="Gene3D" id="3.90.1290.10">
    <property type="entry name" value="Plakin repeat"/>
    <property type="match status" value="6"/>
</dbReference>
<proteinExistence type="inferred from homology"/>
<sequence>MVLCRDATVLWCWVRIPQCHAVVLDDGVVPQCWVRVLCHGAVPDAIVPCHGAVPQCHSAVVLGQGVVPWCCAAVLCHDATVPCHGAVLWCWITVLYHGAVLDATVLCCNALPGYHSAVVLGQGCCTMVLGQDTTVPCCGAGSWCCARMPQCYGAGSGYHSVVPQCCAGMTQCCAVVLDQGAVPQCHSAVSRCCTTVLPVVPQCYRLYHSVTDERDRVQKKTFTKWVNKHLIKAQRHVNDLYEDLRDGHNLISLLEVLSGDKLPREKGRMRFHKLQNVQIALNYLKHRQVKLVNIRNDDIADGNPKLTLGLIWTIILHFQISDIQVLGQSEDMTAKEKLLLWSQHMVQGYPGLRCENFTASWRDGRLFNAIIHRHKPMLIDMSRVYNQSNLENLEQAFSIAERDLGVTRLLDPEDVDVPQPDEKSIITYVSSLYDAMPQVPQVPQVPDGAMDLSVRWQLYYELVSSLLLWMRHKSLGFEERSLPGGYEEVELLWRQFLRFKESELPAKEADKNRSKVMFQSMEAAVHAGQLTVPPGYHPMDVEQEWAALNTAVMEREKRLRMECERLERLQSVVTKLQMESGLCEEQLNGADALLQSELRLLEGGRDPQKVLEVERDLDKADGMIRTLFGDVQCLKDGRHPQGEQMYRRVYRLHERLVSIRTEYNLRLKSGVPAPVVTAAPSDPALRYLQELRDWVSDNRRRVTTAGWGMDQPSIEALIGSHRGIDRDIRDFGAKVQRARGDEAQLPQSSRGAYREILKQLEQEYGELDLSRERLCLLESLWGLVSEVSSELLWLQRRQEEEVTFDWSQRGPDLGAKQEQYSALMQELELREKHIQQLQNQGQELMRQKHPAQDTIESFLAALRTQWTWLLQLCCCVETHLRENGAYHLFFKEVNELQQQLRDLRELMGQKLKCDLEQSPDHVEDVLQHSNVSPCPIDPYGGPIDPYGHPIDPYGHPSYSTVTLLKQDTCTLLSKSQPHKWKVLINGAEAEVPSVCFTILPPNPEALEAVRRLAAEHQDLQQLWHRQHQELRSLQVWHSLNQSMEQILAWSPDTVKGDDADPSLWIQWECNGTSLTHPYGYNGSPLTPPMYVNGSPPVSPGEQDESRCQQLLSQLQELSRDLDQFETSTNQSLRLPMEQEPEAECEQRISQLQVRGGGIGRLALVVDEAQPVLALEQSPVSAPVLRSQLELTQQRMEQVLSLSSIYMEKLKTLQLVVHGTHRAEQLIQVYEQQLKDVQVVPSELPALEATQAELQRLQAEAESHQPLFTSLESDLGKAKDASERMLEGQAELERQRLRARQVLERWRWLLAQAELRHRDLQQLSLRLRRYRDSCARMRLWLQEARNRQEEIQELPVGEVTAAREVLRREKELLEECERHKEQVDECQLHAKQYIDAIKDYELQLVSFQAQVEPLASPAKKAKVQSASDSVIQEYVDLRTQYSELTTLTSQYIRFITDSLRRMEHEEKAAEKLKEEERKRLAEVEAELERQRQLAEAHAKAKAQAEAEAQELQSRMREEVSRREAVAVDAEQQKQNIHQELLQLRQNSDLQMEAKEKLIEEAESNRRKVEEEIRLIRRQLEGTERQRREAEAELGELRARAEEAERQRRQAQDEAERLRRQVKEERQRKREAEEELARKVCAEREAARQKQEARTALEALRLQAEEAERRLREAEAEKERQILVAQEAAQRSAEATAVEQTAALELSLRREHGAVEQLREEAERLTRRQREAEDAREEAEKELERWRQKANEALRLRLQAEEVAQQKALAQEEAERQKEDAEREARKCAKAEQEALRQKEAAEDELQRQRQLAEDTAQQKLSAEQELIRLKADMDNAEQQRLLLEEEQTRLKEEVSEAIGKRKEVEEELAKMRAEMEVLLQSKARAEEESRSSSEKSKQRLEAEAEKLRELAEEAARLRALSEEAKRQRQLAEDEAARQRGEAERILKEKLAAINEASRLKAEAEMALKEKEAENERLRRLAEDEMYQRRLLEEAAEQHKQDIEERIEQLKRSSESELERQKALVEDTRRQRRQVEDEIRALKAGFERASAGKAELERELSRIRGEAEEAQRSREQAQREAERQRALALQEEGRRREAEDKLQDMVAAEEEAARQRRLALEEVERLRAAVEDARRQKEAAEREAERQLRLAREAAQKRVEAEDMAREAAAQEQERQQERQQEQSLAERLRLEAERARRAAEEAEQERGRAERDAALSRQRVEEAERLKLRAEEEAAAAARAQEEAEALRKEAEVEAARRARAEEAALRHKEVADAEMEKHKKFAEQTLRQKAQVEKELTSVRLRLDETDRQKDILEEELQRLKEEAGEAARQKALVEEELLKVRVQLEELVRLKSRIEEENKALILKDKDNTQKLLAEEAEKMRLVAEEVARLSVEAQEAARMRQLAEDDLAQQRALAERMLKEKMQAVQEASRLKAEAEMLQKQKELMHVAQQAQLQQETQLLQHQFLTEKDELMQKEKLIEEEKLKLEKLFREEVAKAESLKLEQEQQQKEMEQERLHLKALLDEAMRQQREAEDNVRHKQEELQQLQRQRQHQEKLLEEENRRLRDRLEQMQEEYKAALAQTREIMIQTDDVPIEAVVAVAQPHVHGVPNGKDVVDAIEHNGEPELAFDGIRQKVPAGKLVDAGVLSPESLEQLVKGLVSVAELAQRDELRRYLRGHSSIAGLVIKPTNERMSIYEAMKQKMLSPSLALVLLEAQAASGFIMDPVRNMRLSVSEAVREGIIGPELHHKMLAAERAVTGYKDPYTGDRISLFQAMQKGLIDKDHGIRLLEAQIATGGIIDPINSHRIPIEVAYERGYLDEEMNRILSDPNDDTKGFIDPNTQENLTYTQLMGRCVTDPETGLCLLPLTDQATKASEMLYTEQEAKDVFKKATVTPPVGTFQGRTVTIWEIINSEHFTEDQRRDLIHQYRTGRITVEKIIRIIITVVEEGERKTQMCFDGLRAPVPAAELLESKVITKDIYNELQKGKKTVKDVVEMEPVRQYLKGTGVIAGVLVESTGQKFTFYDALKRNLLKPEVAVAMLEAQAATGYIIDPVRNTLFSVDEAVKAEVVGPELHQKLLSAEKAVTGYKDPYTGQTVSLFQALKKGLIPGDTGVRLLDVQLSTGGIIDPVHSHRLPLDVAYKRGYFEPEMNEAMAELRDEAKGFYCPNTQEHLSYSQMQKSCRRDKQTGLYLLPLSDAAIQAQQEEVYSDSQAKECFTKTTVEVPVGTMKGQTMTIWELIHSEYFTEEHRRELLRQYKTGKVTIEKIIKIIITIIEEAEAKKQERLTFSGLRAPVPAGELVESNILTKTQYQQLKEGKKTVKDFSDTEAVRRFLHGSDCIAGVYVEATKEKLNLYEAMKRNLLQRGTAVVLLEAQAATGFLIDAVKNRKLYVNEAVKAGVVGPELHEKLLSAEKAVTGYKDPYSGNTISLFQAMQKGLIAKAHGVRLLEAQIATGGIIDPVHSHRLPIEVAYKRGYLDEEMNRTLSDPNDDTKGFIDPNTQENLTYTQLKEKCIEDPETGLYLLPLREAERPAVVEATQVYTEAETRKVFEETQVDIPVGSRAGSSMSLWEIMQSDLLPEEQRRQLMEEFRSGRVSKERMIIIIIEIIEKTEIIRQQNLTSYDHIRRRITAEELYEAKIITQDIYNLLKEGSKSFRELLEVETVWKYLYGSGCVAGIYLPSSKQKLSIYQALKKGLISSEVARSLLEAQAATGFMIDPIKNEMLTVDEAVRKGVVGPEIHDRLLSAERAVTGYRDPYSEQKISIFQAMKKELIPSEEALKLLDAQIATGGVIDPHLGFHIPLDVAIQRGLITRDTYDMMSEPSEVRSFLDPSTEDRLSYRQLLKRCHRDEGTGVLLLPLGDAPNLTFRGLRKQITVEELVRSQVMDEATARRLRDGLASVEEVTQHLKKFLEGTSCIAGVLVDSTKERLSVYQAMKKGIIRPGTAFELLEAQAATGYVIDPIKGLKLTVEEAVRMGIVGPEFKDKLLSAERAVTGYRDPYTGKLISLFQAMKKGLILKDHGIRLLEAQIATGGIIDPEESHRLPVEVAYKRGLFDEEMNEILSDPSDDTKGFFDPNTEENLTYLQLMDRCVTDPETGLCLLPLKEKKRERKTSSKSSVRKRRVVIVDPETGKEMSVYEAYRKGLIDHQTYLELSEQECEWEEITTSSSDGVVKSMIIDRRSGRQYDIDDAIGKGLIDQSALDQYRAGTLSITEFADMLSGNMSGFRSRSSSVGSSSSYGVSPTPVRTPVTMWTDPTEETGPVAGILDTDTLEKVSITEAMRRNLVDNITGQRLLEAQACTGGIIDPVTGDKCTVADAVTKGLVDKIMVDRINLAQKAFYGFEDPRTKTKMSAAQALKKGWLYYEAGQRFLEVQYLTGGLIEPDAAGRVSLDVALQKGTIDARTAQKLRDVNTYSKYLTCPKTKLKISYKDAMDRSMVEDGTGLRLLEASSQSSKGYYSPYNVSSAGSASGSRTGSRTGSRSGSRRGSFDATGSGFSMTFSSSSYSSSSFGRRYTVGATEAAVWCCGMDAGTEHTAVHRLPPPRVA</sequence>
<accession>A0A8V5GNR4</accession>
<evidence type="ECO:0000256" key="10">
    <source>
        <dbReference type="SAM" id="SignalP"/>
    </source>
</evidence>
<keyword evidence="6 8" id="KW-0175">Coiled coil</keyword>
<evidence type="ECO:0000256" key="8">
    <source>
        <dbReference type="SAM" id="Coils"/>
    </source>
</evidence>
<dbReference type="SMART" id="SM00150">
    <property type="entry name" value="SPEC"/>
    <property type="match status" value="6"/>
</dbReference>
<dbReference type="FunFam" id="3.30.160.780:FF:000001">
    <property type="entry name" value="Plectin a"/>
    <property type="match status" value="1"/>
</dbReference>
<feature type="region of interest" description="Disordered" evidence="9">
    <location>
        <begin position="4231"/>
        <end position="4251"/>
    </location>
</feature>
<dbReference type="Pfam" id="PF00681">
    <property type="entry name" value="Plectin"/>
    <property type="match status" value="15"/>
</dbReference>
<dbReference type="FunFam" id="1.10.418.10:FF:000029">
    <property type="entry name" value="plectin isoform X2"/>
    <property type="match status" value="1"/>
</dbReference>
<dbReference type="PANTHER" id="PTHR23169:SF20">
    <property type="entry name" value="PLECTIN"/>
    <property type="match status" value="1"/>
</dbReference>
<dbReference type="GO" id="GO:0005200">
    <property type="term" value="F:structural constituent of cytoskeleton"/>
    <property type="evidence" value="ECO:0007669"/>
    <property type="project" value="TreeGrafter"/>
</dbReference>
<feature type="compositionally biased region" description="Basic and acidic residues" evidence="9">
    <location>
        <begin position="1771"/>
        <end position="1811"/>
    </location>
</feature>
<dbReference type="InterPro" id="IPR035915">
    <property type="entry name" value="Plakin_repeat_sf"/>
</dbReference>
<evidence type="ECO:0000313" key="11">
    <source>
        <dbReference type="Ensembl" id="ENSMUNP00000031155.1"/>
    </source>
</evidence>
<evidence type="ECO:0000256" key="7">
    <source>
        <dbReference type="ARBA" id="ARBA00023203"/>
    </source>
</evidence>
<keyword evidence="5" id="KW-0965">Cell junction</keyword>
<feature type="region of interest" description="Disordered" evidence="9">
    <location>
        <begin position="1763"/>
        <end position="1819"/>
    </location>
</feature>
<dbReference type="Pfam" id="PF21097">
    <property type="entry name" value="SR_plectin_7"/>
    <property type="match status" value="1"/>
</dbReference>
<protein>
    <submittedName>
        <fullName evidence="11">Uncharacterized protein</fullName>
    </submittedName>
</protein>
<dbReference type="PROSITE" id="PS00019">
    <property type="entry name" value="ACTININ_1"/>
    <property type="match status" value="1"/>
</dbReference>
<reference evidence="11" key="3">
    <citation type="submission" date="2025-09" db="UniProtKB">
        <authorList>
            <consortium name="Ensembl"/>
        </authorList>
    </citation>
    <scope>IDENTIFICATION</scope>
</reference>
<dbReference type="CDD" id="cd21188">
    <property type="entry name" value="CH_PLEC-like_rpt1"/>
    <property type="match status" value="1"/>
</dbReference>
<dbReference type="InterPro" id="IPR043197">
    <property type="entry name" value="Plakin"/>
</dbReference>
<dbReference type="GO" id="GO:0031581">
    <property type="term" value="P:hemidesmosome assembly"/>
    <property type="evidence" value="ECO:0007669"/>
    <property type="project" value="TreeGrafter"/>
</dbReference>
<dbReference type="InterPro" id="IPR001715">
    <property type="entry name" value="CH_dom"/>
</dbReference>
<keyword evidence="3" id="KW-0597">Phosphoprotein</keyword>
<feature type="region of interest" description="Disordered" evidence="9">
    <location>
        <begin position="1715"/>
        <end position="1742"/>
    </location>
</feature>
<keyword evidence="7" id="KW-0009">Actin-binding</keyword>
<dbReference type="FunFam" id="3.90.1290.10:FF:000001">
    <property type="entry name" value="Plectin a"/>
    <property type="match status" value="5"/>
</dbReference>
<evidence type="ECO:0000256" key="9">
    <source>
        <dbReference type="SAM" id="MobiDB-lite"/>
    </source>
</evidence>
<dbReference type="FunFam" id="3.90.1290.10:FF:000002">
    <property type="entry name" value="Plectin a"/>
    <property type="match status" value="1"/>
</dbReference>
<dbReference type="Gene3D" id="1.20.58.1060">
    <property type="match status" value="1"/>
</dbReference>
<dbReference type="SMART" id="SM00250">
    <property type="entry name" value="PLEC"/>
    <property type="match status" value="32"/>
</dbReference>
<dbReference type="Proteomes" id="UP000694405">
    <property type="component" value="Chromosome 1"/>
</dbReference>
<keyword evidence="4" id="KW-0677">Repeat</keyword>
<dbReference type="InterPro" id="IPR036872">
    <property type="entry name" value="CH_dom_sf"/>
</dbReference>
<dbReference type="GO" id="GO:0042060">
    <property type="term" value="P:wound healing"/>
    <property type="evidence" value="ECO:0007669"/>
    <property type="project" value="TreeGrafter"/>
</dbReference>
<feature type="compositionally biased region" description="Basic and acidic residues" evidence="9">
    <location>
        <begin position="2530"/>
        <end position="2543"/>
    </location>
</feature>
<feature type="compositionally biased region" description="Basic and acidic residues" evidence="9">
    <location>
        <begin position="1882"/>
        <end position="1903"/>
    </location>
</feature>
<dbReference type="GO" id="GO:0045104">
    <property type="term" value="P:intermediate filament cytoskeleton organization"/>
    <property type="evidence" value="ECO:0007669"/>
    <property type="project" value="InterPro"/>
</dbReference>
<name>A0A8V5GNR4_MELUD</name>
<dbReference type="GO" id="GO:0030056">
    <property type="term" value="C:hemidesmosome"/>
    <property type="evidence" value="ECO:0007669"/>
    <property type="project" value="TreeGrafter"/>
</dbReference>
<dbReference type="CDD" id="cd00176">
    <property type="entry name" value="SPEC"/>
    <property type="match status" value="1"/>
</dbReference>
<feature type="region of interest" description="Disordered" evidence="9">
    <location>
        <begin position="4462"/>
        <end position="4489"/>
    </location>
</feature>
<dbReference type="PROSITE" id="PS00020">
    <property type="entry name" value="ACTININ_2"/>
    <property type="match status" value="1"/>
</dbReference>
<evidence type="ECO:0000256" key="6">
    <source>
        <dbReference type="ARBA" id="ARBA00023054"/>
    </source>
</evidence>
<organism evidence="11 12">
    <name type="scientific">Melopsittacus undulatus</name>
    <name type="common">Budgerigar</name>
    <name type="synonym">Psittacus undulatus</name>
    <dbReference type="NCBI Taxonomy" id="13146"/>
    <lineage>
        <taxon>Eukaryota</taxon>
        <taxon>Metazoa</taxon>
        <taxon>Chordata</taxon>
        <taxon>Craniata</taxon>
        <taxon>Vertebrata</taxon>
        <taxon>Euteleostomi</taxon>
        <taxon>Archelosauria</taxon>
        <taxon>Archosauria</taxon>
        <taxon>Dinosauria</taxon>
        <taxon>Saurischia</taxon>
        <taxon>Theropoda</taxon>
        <taxon>Coelurosauria</taxon>
        <taxon>Aves</taxon>
        <taxon>Neognathae</taxon>
        <taxon>Neoaves</taxon>
        <taxon>Telluraves</taxon>
        <taxon>Australaves</taxon>
        <taxon>Psittaciformes</taxon>
        <taxon>Psittaculidae</taxon>
        <taxon>Melopsittacus</taxon>
    </lineage>
</organism>
<dbReference type="PROSITE" id="PS50021">
    <property type="entry name" value="CH"/>
    <property type="match status" value="2"/>
</dbReference>
<dbReference type="InterPro" id="IPR049538">
    <property type="entry name" value="PCN-like_spectrin-like_rpt"/>
</dbReference>
<dbReference type="GO" id="GO:0045296">
    <property type="term" value="F:cadherin binding"/>
    <property type="evidence" value="ECO:0007669"/>
    <property type="project" value="TreeGrafter"/>
</dbReference>
<feature type="compositionally biased region" description="Low complexity" evidence="9">
    <location>
        <begin position="4463"/>
        <end position="4489"/>
    </location>
</feature>
<feature type="signal peptide" evidence="10">
    <location>
        <begin position="1"/>
        <end position="21"/>
    </location>
</feature>
<dbReference type="PANTHER" id="PTHR23169">
    <property type="entry name" value="ENVOPLAKIN"/>
    <property type="match status" value="1"/>
</dbReference>
<comment type="subcellular location">
    <subcellularLocation>
        <location evidence="1">Cell junction</location>
    </subcellularLocation>
</comment>
<dbReference type="Gene3D" id="1.10.418.10">
    <property type="entry name" value="Calponin-like domain"/>
    <property type="match status" value="2"/>
</dbReference>
<dbReference type="FunFam" id="1.20.58.60:FF:000010">
    <property type="entry name" value="plectin isoform X2"/>
    <property type="match status" value="1"/>
</dbReference>
<dbReference type="Gene3D" id="1.20.58.60">
    <property type="match status" value="5"/>
</dbReference>
<dbReference type="Ensembl" id="ENSMUNT00000031475.1">
    <property type="protein sequence ID" value="ENSMUNP00000031155.1"/>
    <property type="gene ID" value="ENSMUNG00000019468.1"/>
</dbReference>
<evidence type="ECO:0000256" key="5">
    <source>
        <dbReference type="ARBA" id="ARBA00022949"/>
    </source>
</evidence>
<evidence type="ECO:0000256" key="2">
    <source>
        <dbReference type="ARBA" id="ARBA00009109"/>
    </source>
</evidence>
<dbReference type="InterPro" id="IPR041615">
    <property type="entry name" value="Desmoplakin_SH3"/>
</dbReference>
<dbReference type="SUPFAM" id="SSF47576">
    <property type="entry name" value="Calponin-homology domain, CH-domain"/>
    <property type="match status" value="1"/>
</dbReference>
<dbReference type="InterPro" id="IPR001589">
    <property type="entry name" value="Actinin_actin-bd_CS"/>
</dbReference>
<dbReference type="CDD" id="cd06503">
    <property type="entry name" value="ATP-synt_Fo_b"/>
    <property type="match status" value="1"/>
</dbReference>
<dbReference type="GO" id="GO:0042383">
    <property type="term" value="C:sarcolemma"/>
    <property type="evidence" value="ECO:0007669"/>
    <property type="project" value="TreeGrafter"/>
</dbReference>
<feature type="chain" id="PRO_5043422765" evidence="10">
    <location>
        <begin position="22"/>
        <end position="4545"/>
    </location>
</feature>
<dbReference type="GO" id="GO:0030506">
    <property type="term" value="F:ankyrin binding"/>
    <property type="evidence" value="ECO:0007669"/>
    <property type="project" value="TreeGrafter"/>
</dbReference>
<gene>
    <name evidence="11" type="primary">LOC101881896</name>
</gene>
<dbReference type="GO" id="GO:0003779">
    <property type="term" value="F:actin binding"/>
    <property type="evidence" value="ECO:0007669"/>
    <property type="project" value="UniProtKB-KW"/>
</dbReference>
<reference evidence="11" key="2">
    <citation type="submission" date="2025-08" db="UniProtKB">
        <authorList>
            <consortium name="Ensembl"/>
        </authorList>
    </citation>
    <scope>IDENTIFICATION</scope>
</reference>
<feature type="region of interest" description="Disordered" evidence="9">
    <location>
        <begin position="1994"/>
        <end position="2031"/>
    </location>
</feature>
<feature type="coiled-coil region" evidence="8">
    <location>
        <begin position="1358"/>
        <end position="1409"/>
    </location>
</feature>
<feature type="compositionally biased region" description="Basic and acidic residues" evidence="9">
    <location>
        <begin position="2151"/>
        <end position="2164"/>
    </location>
</feature>
<dbReference type="GO" id="GO:0005882">
    <property type="term" value="C:intermediate filament"/>
    <property type="evidence" value="ECO:0007669"/>
    <property type="project" value="TreeGrafter"/>
</dbReference>
<evidence type="ECO:0000256" key="3">
    <source>
        <dbReference type="ARBA" id="ARBA00022553"/>
    </source>
</evidence>
<feature type="region of interest" description="Disordered" evidence="9">
    <location>
        <begin position="2151"/>
        <end position="2218"/>
    </location>
</feature>
<feature type="region of interest" description="Disordered" evidence="9">
    <location>
        <begin position="2530"/>
        <end position="2555"/>
    </location>
</feature>
<comment type="similarity">
    <text evidence="2">Belongs to the plakin or cytolinker family.</text>
</comment>
<keyword evidence="10" id="KW-0732">Signal</keyword>
<feature type="region of interest" description="Disordered" evidence="9">
    <location>
        <begin position="1920"/>
        <end position="1940"/>
    </location>
</feature>
<feature type="region of interest" description="Disordered" evidence="9">
    <location>
        <begin position="1596"/>
        <end position="1636"/>
    </location>
</feature>
<dbReference type="Pfam" id="PF00307">
    <property type="entry name" value="CH"/>
    <property type="match status" value="2"/>
</dbReference>
<evidence type="ECO:0000256" key="1">
    <source>
        <dbReference type="ARBA" id="ARBA00004282"/>
    </source>
</evidence>
<dbReference type="SUPFAM" id="SSF75399">
    <property type="entry name" value="Plakin repeat"/>
    <property type="match status" value="7"/>
</dbReference>
<feature type="compositionally biased region" description="Basic and acidic residues" evidence="9">
    <location>
        <begin position="2052"/>
        <end position="2101"/>
    </location>
</feature>
<evidence type="ECO:0000313" key="12">
    <source>
        <dbReference type="Proteomes" id="UP000694405"/>
    </source>
</evidence>
<feature type="region of interest" description="Disordered" evidence="9">
    <location>
        <begin position="2048"/>
        <end position="2112"/>
    </location>
</feature>
<dbReference type="SMART" id="SM00033">
    <property type="entry name" value="CH"/>
    <property type="match status" value="2"/>
</dbReference>
<dbReference type="SUPFAM" id="SSF46966">
    <property type="entry name" value="Spectrin repeat"/>
    <property type="match status" value="5"/>
</dbReference>
<feature type="region of interest" description="Disordered" evidence="9">
    <location>
        <begin position="1879"/>
        <end position="1903"/>
    </location>
</feature>
<dbReference type="InterPro" id="IPR018159">
    <property type="entry name" value="Spectrin/alpha-actinin"/>
</dbReference>
<feature type="compositionally biased region" description="Basic and acidic residues" evidence="9">
    <location>
        <begin position="2170"/>
        <end position="2218"/>
    </location>
</feature>
<evidence type="ECO:0000256" key="4">
    <source>
        <dbReference type="ARBA" id="ARBA00022737"/>
    </source>
</evidence>
<dbReference type="Gene3D" id="3.30.160.780">
    <property type="match status" value="1"/>
</dbReference>
<dbReference type="InterPro" id="IPR001101">
    <property type="entry name" value="Plectin_repeat"/>
</dbReference>
<dbReference type="GO" id="GO:0008307">
    <property type="term" value="F:structural constituent of muscle"/>
    <property type="evidence" value="ECO:0007669"/>
    <property type="project" value="TreeGrafter"/>
</dbReference>
<feature type="compositionally biased region" description="Low complexity" evidence="9">
    <location>
        <begin position="4231"/>
        <end position="4241"/>
    </location>
</feature>
<dbReference type="Pfam" id="PF17902">
    <property type="entry name" value="SH3_10"/>
    <property type="match status" value="1"/>
</dbReference>
<feature type="coiled-coil region" evidence="8">
    <location>
        <begin position="1100"/>
        <end position="1127"/>
    </location>
</feature>
<dbReference type="FunFam" id="1.10.418.10:FF:000002">
    <property type="entry name" value="Microtubule-actin cross-linking factor 1"/>
    <property type="match status" value="1"/>
</dbReference>
<dbReference type="GO" id="GO:0005925">
    <property type="term" value="C:focal adhesion"/>
    <property type="evidence" value="ECO:0007669"/>
    <property type="project" value="TreeGrafter"/>
</dbReference>
<feature type="coiled-coil region" evidence="8">
    <location>
        <begin position="820"/>
        <end position="847"/>
    </location>
</feature>